<dbReference type="EMBL" id="CP139487">
    <property type="protein sequence ID" value="WPU66105.1"/>
    <property type="molecule type" value="Genomic_DNA"/>
</dbReference>
<evidence type="ECO:0000313" key="2">
    <source>
        <dbReference type="EMBL" id="WPU66105.1"/>
    </source>
</evidence>
<evidence type="ECO:0008006" key="4">
    <source>
        <dbReference type="Google" id="ProtNLM"/>
    </source>
</evidence>
<evidence type="ECO:0000256" key="1">
    <source>
        <dbReference type="SAM" id="SignalP"/>
    </source>
</evidence>
<evidence type="ECO:0000313" key="3">
    <source>
        <dbReference type="Proteomes" id="UP001324634"/>
    </source>
</evidence>
<dbReference type="KEGG" id="psti:SOO65_05035"/>
<accession>A0AAX4HT05</accession>
<keyword evidence="1" id="KW-0732">Signal</keyword>
<organism evidence="2 3">
    <name type="scientific">Peredibacter starrii</name>
    <dbReference type="NCBI Taxonomy" id="28202"/>
    <lineage>
        <taxon>Bacteria</taxon>
        <taxon>Pseudomonadati</taxon>
        <taxon>Bdellovibrionota</taxon>
        <taxon>Bacteriovoracia</taxon>
        <taxon>Bacteriovoracales</taxon>
        <taxon>Bacteriovoracaceae</taxon>
        <taxon>Peredibacter</taxon>
    </lineage>
</organism>
<feature type="signal peptide" evidence="1">
    <location>
        <begin position="1"/>
        <end position="18"/>
    </location>
</feature>
<sequence>MKNFLLAGAMLLSFNAFSQSYLVLNNGVTLTTDKSGFIYDFGNFILPYKVLANGGNFLIAEERLSTVDENGFFYTKSDKIKKIKAKGQNYFINDDNDLVTIDSKGFFYVLEDKAFKKANNFGGNFFTVKPEDKKPAVDLYTVNSNGNYFKLKVDHLNPADITVFGGTYFQTKSGVTYTVNKDGFVYPKTEVKVKAIKKTGGNFFIDSDNLLYTVSEEGFLMLPVLPANIKVSEIVKLGANYMIDTQGRIFVVDKTGAMYERTIDHDLLNAKVLSF</sequence>
<feature type="chain" id="PRO_5043657409" description="WG containing repeat-containing protein" evidence="1">
    <location>
        <begin position="19"/>
        <end position="275"/>
    </location>
</feature>
<dbReference type="AlphaFoldDB" id="A0AAX4HT05"/>
<protein>
    <recommendedName>
        <fullName evidence="4">WG containing repeat-containing protein</fullName>
    </recommendedName>
</protein>
<proteinExistence type="predicted"/>
<dbReference type="RefSeq" id="WP_321397921.1">
    <property type="nucleotide sequence ID" value="NZ_CP139487.1"/>
</dbReference>
<gene>
    <name evidence="2" type="ORF">SOO65_05035</name>
</gene>
<keyword evidence="3" id="KW-1185">Reference proteome</keyword>
<name>A0AAX4HT05_9BACT</name>
<dbReference type="Proteomes" id="UP001324634">
    <property type="component" value="Chromosome"/>
</dbReference>
<reference evidence="2 3" key="1">
    <citation type="submission" date="2023-11" db="EMBL/GenBank/DDBJ databases">
        <title>Peredibacter starrii A3.12.</title>
        <authorList>
            <person name="Mitchell R.J."/>
        </authorList>
    </citation>
    <scope>NUCLEOTIDE SEQUENCE [LARGE SCALE GENOMIC DNA]</scope>
    <source>
        <strain evidence="2 3">A3.12</strain>
    </source>
</reference>